<feature type="chain" id="PRO_5029879281" description="Amidase domain-containing protein" evidence="3">
    <location>
        <begin position="24"/>
        <end position="1345"/>
    </location>
</feature>
<feature type="signal peptide" evidence="3">
    <location>
        <begin position="1"/>
        <end position="23"/>
    </location>
</feature>
<evidence type="ECO:0000256" key="3">
    <source>
        <dbReference type="SAM" id="SignalP"/>
    </source>
</evidence>
<proteinExistence type="inferred from homology"/>
<protein>
    <recommendedName>
        <fullName evidence="4">Amidase domain-containing protein</fullName>
    </recommendedName>
</protein>
<reference evidence="5 6" key="1">
    <citation type="submission" date="2020-04" db="EMBL/GenBank/DDBJ databases">
        <title>Perkinsus olseni comparative genomics.</title>
        <authorList>
            <person name="Bogema D.R."/>
        </authorList>
    </citation>
    <scope>NUCLEOTIDE SEQUENCE [LARGE SCALE GENOMIC DNA]</scope>
    <source>
        <strain evidence="5">ATCC PRA-179</strain>
    </source>
</reference>
<feature type="compositionally biased region" description="Basic residues" evidence="2">
    <location>
        <begin position="690"/>
        <end position="701"/>
    </location>
</feature>
<dbReference type="InterPro" id="IPR023631">
    <property type="entry name" value="Amidase_dom"/>
</dbReference>
<dbReference type="GO" id="GO:0003824">
    <property type="term" value="F:catalytic activity"/>
    <property type="evidence" value="ECO:0007669"/>
    <property type="project" value="InterPro"/>
</dbReference>
<dbReference type="PANTHER" id="PTHR11895:SF67">
    <property type="entry name" value="AMIDASE DOMAIN-CONTAINING PROTEIN"/>
    <property type="match status" value="1"/>
</dbReference>
<dbReference type="Gene3D" id="3.90.1300.10">
    <property type="entry name" value="Amidase signature (AS) domain"/>
    <property type="match status" value="2"/>
</dbReference>
<dbReference type="Pfam" id="PF01425">
    <property type="entry name" value="Amidase"/>
    <property type="match status" value="2"/>
</dbReference>
<name>A0A7J6LF36_PEROL</name>
<dbReference type="SUPFAM" id="SSF75304">
    <property type="entry name" value="Amidase signature (AS) enzymes"/>
    <property type="match status" value="2"/>
</dbReference>
<feature type="domain" description="Amidase" evidence="4">
    <location>
        <begin position="885"/>
        <end position="1297"/>
    </location>
</feature>
<comment type="similarity">
    <text evidence="1">Belongs to the amidase family.</text>
</comment>
<evidence type="ECO:0000259" key="4">
    <source>
        <dbReference type="Pfam" id="PF01425"/>
    </source>
</evidence>
<dbReference type="InterPro" id="IPR036928">
    <property type="entry name" value="AS_sf"/>
</dbReference>
<gene>
    <name evidence="5" type="ORF">FOZ61_006044</name>
</gene>
<evidence type="ECO:0000313" key="5">
    <source>
        <dbReference type="EMBL" id="KAF4657786.1"/>
    </source>
</evidence>
<dbReference type="InterPro" id="IPR020556">
    <property type="entry name" value="Amidase_CS"/>
</dbReference>
<evidence type="ECO:0000256" key="1">
    <source>
        <dbReference type="ARBA" id="ARBA00009199"/>
    </source>
</evidence>
<feature type="domain" description="Amidase" evidence="4">
    <location>
        <begin position="163"/>
        <end position="591"/>
    </location>
</feature>
<sequence length="1345" mass="149024">MPSFRLLISPLLLLVTRPAKVLGFGVVCDELETARFNMREGQHIRYSGVTLKMSAFLLGRWFSAPARADTIYKFGGRCLERWGTEVNSSRYPPLDRPLRRLSEKAHSEALRYSKEEEASLQNNVTRYFGPRGKKRVYTSIEDLHRAFRSGSADPVTVAEGAMEAAVRLNRVVNAVEELLPRKEVLAMAEASKARFAAGQPLSMLDGVTFMVKNDINVKGIRTMAGRRTDSKVGWTVHPAEQHDRVVARLLSQGAILIGVGTQSELGLSATGFNGWKKGPLNPHNPKCFTGGSSSGIAVAVAMGLVPFAIGTDANGCNRSPAALTGVVGMAPTYGRVPLDGPLAEIFTNVHLGPITANAEDAAHVMAVIAENGGKESLYDSLYKKEFNQTGVPRMHLRAFTHPPKTTVTVGIYRAWVDSCSKSVIKAFYGAVEKMPGWKFKYFTMPQMAGQQKTQIFSLAAEYGELLRNGSLSSYERSSQMSIALARQISKSQRKSEAVAAVRGWAMGKWEALFRTVDFVAVPTVYETAPIIPEDYFNHRPFDPNLEEKLLRSTWVTNLLGYPSISVPMGVDDEGMPIGLQIIGRHWEDDRLMKVASDFQARTEASRAKPEIFKHELLISHYFKASQRTLRLRIDKGTVYMKRDMELRTIRLDGSNIELYIGLEVSLKNSCDCSTGGVSSEAGPSRSKGSSIRKKFSRKSKKKETDKTVTEAMRGVTDTLSGPGVSAGLTGQATEARAQSAENYDFKAMNLVPMTGLPLRAAGSLVTGNSFLRRNVRGLVSRKTFKDIGVSELKVFAAGLDVERMKWPIYKIDEEARSSEAGSDSNPSQDGILDRRSIRTYHSIEEYHNAYKEGRLSPVDVAGTVYEWMITLDEEFHFMVEQTPWSTVKKAAQASKLRYERGEQLSKLDGIPFIVKDEMSIQNFTELVGTNPRNSKNPRLARPATKNDPVVQALLDAGAILFGTSVMHEYGISPVGYNVWYHGPLNAFDRTRYTGGSSSGSATGVALGLFPFAIGFDGGGSVRDPASWSGVDGAIPTFGTVRYHNAETEVFTTLHCGPITANVADAAIVMSVIANTKNQGDHFYDKVYRDQFEVPMPKINFAPLYEKNPNFTIGYDTAWVHDSDPEIETMFYEVRDWIQEQPGWSIKDNFVMTHWKDQALAHTLTIAAEFHQTHKDDEYSILEPNTKISLALGSEIDEEAIAAAEKVKRWASEKWMEQFEKMDVIMTPAMAIPAQPIGSGVSSYGLFDGTLVSNMLKYIWPSNLLGFPSVTVTVRNNKDELPIGIQVICRPFEDGKCLALAKKIEEHYTGKRKTPWPWGVDDNKRSKWAWVDVFQVALAEAKKKAK</sequence>
<dbReference type="PROSITE" id="PS00571">
    <property type="entry name" value="AMIDASES"/>
    <property type="match status" value="1"/>
</dbReference>
<evidence type="ECO:0000313" key="6">
    <source>
        <dbReference type="Proteomes" id="UP000570595"/>
    </source>
</evidence>
<dbReference type="OrthoDB" id="421993at2759"/>
<accession>A0A7J6LF36</accession>
<organism evidence="5 6">
    <name type="scientific">Perkinsus olseni</name>
    <name type="common">Perkinsus atlanticus</name>
    <dbReference type="NCBI Taxonomy" id="32597"/>
    <lineage>
        <taxon>Eukaryota</taxon>
        <taxon>Sar</taxon>
        <taxon>Alveolata</taxon>
        <taxon>Perkinsozoa</taxon>
        <taxon>Perkinsea</taxon>
        <taxon>Perkinsida</taxon>
        <taxon>Perkinsidae</taxon>
        <taxon>Perkinsus</taxon>
    </lineage>
</organism>
<evidence type="ECO:0000256" key="2">
    <source>
        <dbReference type="SAM" id="MobiDB-lite"/>
    </source>
</evidence>
<feature type="region of interest" description="Disordered" evidence="2">
    <location>
        <begin position="673"/>
        <end position="709"/>
    </location>
</feature>
<keyword evidence="3" id="KW-0732">Signal</keyword>
<comment type="caution">
    <text evidence="5">The sequence shown here is derived from an EMBL/GenBank/DDBJ whole genome shotgun (WGS) entry which is preliminary data.</text>
</comment>
<dbReference type="EMBL" id="JABAHT010000337">
    <property type="protein sequence ID" value="KAF4657786.1"/>
    <property type="molecule type" value="Genomic_DNA"/>
</dbReference>
<dbReference type="PANTHER" id="PTHR11895">
    <property type="entry name" value="TRANSAMIDASE"/>
    <property type="match status" value="1"/>
</dbReference>
<dbReference type="InterPro" id="IPR000120">
    <property type="entry name" value="Amidase"/>
</dbReference>
<dbReference type="Proteomes" id="UP000570595">
    <property type="component" value="Unassembled WGS sequence"/>
</dbReference>